<dbReference type="EMBL" id="JBHRTI010000004">
    <property type="protein sequence ID" value="MFC3147941.1"/>
    <property type="molecule type" value="Genomic_DNA"/>
</dbReference>
<sequence length="214" mass="23029">MKLSEHSDRPSLRQWLHDMANTLPEEGLPVSALMQSLGREGLLLLAIILCLPFLLPVSIPGVSTIFGALILLIGVAITFNTAPWLPGRIARYPLARARLHDILELGAKWVERLERISRPRLTALTRGPMQNLHGALLVLGAGLLMVPLGLVPFSNTLPALGIIFTAVALIQRDGGCTLIGIGFNLLTIIYFGLIFALGATVVLEGLRRVVPGLG</sequence>
<name>A0ABV7H8M6_9BURK</name>
<accession>A0ABV7H8M6</accession>
<dbReference type="RefSeq" id="WP_377303443.1">
    <property type="nucleotide sequence ID" value="NZ_CP180191.1"/>
</dbReference>
<dbReference type="PANTHER" id="PTHR41795">
    <property type="entry name" value="EXOPOLYSACCHARIDE SYNTHESIS PROTEIN"/>
    <property type="match status" value="1"/>
</dbReference>
<evidence type="ECO:0000256" key="1">
    <source>
        <dbReference type="SAM" id="Phobius"/>
    </source>
</evidence>
<reference evidence="3" key="1">
    <citation type="journal article" date="2019" name="Int. J. Syst. Evol. Microbiol.">
        <title>The Global Catalogue of Microorganisms (GCM) 10K type strain sequencing project: providing services to taxonomists for standard genome sequencing and annotation.</title>
        <authorList>
            <consortium name="The Broad Institute Genomics Platform"/>
            <consortium name="The Broad Institute Genome Sequencing Center for Infectious Disease"/>
            <person name="Wu L."/>
            <person name="Ma J."/>
        </authorList>
    </citation>
    <scope>NUCLEOTIDE SEQUENCE [LARGE SCALE GENOMIC DNA]</scope>
    <source>
        <strain evidence="3">KCTC 52168</strain>
    </source>
</reference>
<dbReference type="Proteomes" id="UP001595556">
    <property type="component" value="Unassembled WGS sequence"/>
</dbReference>
<protein>
    <submittedName>
        <fullName evidence="2">Exopolysaccharide biosynthesis protein</fullName>
    </submittedName>
</protein>
<keyword evidence="1" id="KW-1133">Transmembrane helix</keyword>
<feature type="transmembrane region" description="Helical" evidence="1">
    <location>
        <begin position="181"/>
        <end position="203"/>
    </location>
</feature>
<comment type="caution">
    <text evidence="2">The sequence shown here is derived from an EMBL/GenBank/DDBJ whole genome shotgun (WGS) entry which is preliminary data.</text>
</comment>
<keyword evidence="3" id="KW-1185">Reference proteome</keyword>
<proteinExistence type="predicted"/>
<keyword evidence="1" id="KW-0472">Membrane</keyword>
<evidence type="ECO:0000313" key="3">
    <source>
        <dbReference type="Proteomes" id="UP001595556"/>
    </source>
</evidence>
<dbReference type="PIRSF" id="PIRSF033239">
    <property type="entry name" value="ExoD"/>
    <property type="match status" value="1"/>
</dbReference>
<gene>
    <name evidence="2" type="ORF">ACFOEN_09825</name>
</gene>
<dbReference type="InterPro" id="IPR010331">
    <property type="entry name" value="ExoD"/>
</dbReference>
<keyword evidence="1" id="KW-0812">Transmembrane</keyword>
<evidence type="ECO:0000313" key="2">
    <source>
        <dbReference type="EMBL" id="MFC3147941.1"/>
    </source>
</evidence>
<dbReference type="PANTHER" id="PTHR41795:SF1">
    <property type="entry name" value="EXOPOLYSACCHARIDE SYNTHESIS PROTEIN"/>
    <property type="match status" value="1"/>
</dbReference>
<organism evidence="2 3">
    <name type="scientific">Piscinibacterium candidicorallinum</name>
    <dbReference type="NCBI Taxonomy" id="1793872"/>
    <lineage>
        <taxon>Bacteria</taxon>
        <taxon>Pseudomonadati</taxon>
        <taxon>Pseudomonadota</taxon>
        <taxon>Betaproteobacteria</taxon>
        <taxon>Burkholderiales</taxon>
        <taxon>Piscinibacterium</taxon>
    </lineage>
</organism>
<dbReference type="Pfam" id="PF06055">
    <property type="entry name" value="ExoD"/>
    <property type="match status" value="1"/>
</dbReference>
<feature type="transmembrane region" description="Helical" evidence="1">
    <location>
        <begin position="41"/>
        <end position="59"/>
    </location>
</feature>
<feature type="transmembrane region" description="Helical" evidence="1">
    <location>
        <begin position="136"/>
        <end position="169"/>
    </location>
</feature>
<feature type="transmembrane region" description="Helical" evidence="1">
    <location>
        <begin position="65"/>
        <end position="86"/>
    </location>
</feature>